<dbReference type="SUPFAM" id="SSF161098">
    <property type="entry name" value="MetI-like"/>
    <property type="match status" value="1"/>
</dbReference>
<dbReference type="RefSeq" id="WP_190521828.1">
    <property type="nucleotide sequence ID" value="NZ_JAMPKX010000002.1"/>
</dbReference>
<evidence type="ECO:0000256" key="4">
    <source>
        <dbReference type="ARBA" id="ARBA00022519"/>
    </source>
</evidence>
<comment type="caution">
    <text evidence="11">The sequence shown here is derived from an EMBL/GenBank/DDBJ whole genome shotgun (WGS) entry which is preliminary data.</text>
</comment>
<evidence type="ECO:0000313" key="11">
    <source>
        <dbReference type="EMBL" id="MEP0946266.1"/>
    </source>
</evidence>
<proteinExistence type="inferred from homology"/>
<accession>A0ABV0K0G5</accession>
<feature type="transmembrane region" description="Helical" evidence="9">
    <location>
        <begin position="27"/>
        <end position="47"/>
    </location>
</feature>
<dbReference type="PANTHER" id="PTHR30151:SF7">
    <property type="entry name" value="NITRATE IMPORT PERMEASE PROTEIN NRTB"/>
    <property type="match status" value="1"/>
</dbReference>
<organism evidence="11 12">
    <name type="scientific">Leptolyngbya subtilissima DQ-A4</name>
    <dbReference type="NCBI Taxonomy" id="2933933"/>
    <lineage>
        <taxon>Bacteria</taxon>
        <taxon>Bacillati</taxon>
        <taxon>Cyanobacteriota</taxon>
        <taxon>Cyanophyceae</taxon>
        <taxon>Leptolyngbyales</taxon>
        <taxon>Leptolyngbyaceae</taxon>
        <taxon>Leptolyngbya group</taxon>
        <taxon>Leptolyngbya</taxon>
    </lineage>
</organism>
<feature type="transmembrane region" description="Helical" evidence="9">
    <location>
        <begin position="218"/>
        <end position="238"/>
    </location>
</feature>
<dbReference type="InterPro" id="IPR035906">
    <property type="entry name" value="MetI-like_sf"/>
</dbReference>
<name>A0ABV0K0G5_9CYAN</name>
<dbReference type="EMBL" id="JAMPKX010000002">
    <property type="protein sequence ID" value="MEP0946266.1"/>
    <property type="molecule type" value="Genomic_DNA"/>
</dbReference>
<evidence type="ECO:0000256" key="7">
    <source>
        <dbReference type="ARBA" id="ARBA00023065"/>
    </source>
</evidence>
<dbReference type="PANTHER" id="PTHR30151">
    <property type="entry name" value="ALKANE SULFONATE ABC TRANSPORTER-RELATED, MEMBRANE SUBUNIT"/>
    <property type="match status" value="1"/>
</dbReference>
<comment type="similarity">
    <text evidence="9">Belongs to the binding-protein-dependent transport system permease family.</text>
</comment>
<reference evidence="11 12" key="1">
    <citation type="submission" date="2022-04" db="EMBL/GenBank/DDBJ databases">
        <title>Positive selection, recombination, and allopatry shape intraspecific diversity of widespread and dominant cyanobacteria.</title>
        <authorList>
            <person name="Wei J."/>
            <person name="Shu W."/>
            <person name="Hu C."/>
        </authorList>
    </citation>
    <scope>NUCLEOTIDE SEQUENCE [LARGE SCALE GENOMIC DNA]</scope>
    <source>
        <strain evidence="11 12">DQ-A4</strain>
    </source>
</reference>
<keyword evidence="8 9" id="KW-0472">Membrane</keyword>
<keyword evidence="3" id="KW-1003">Cell membrane</keyword>
<dbReference type="InterPro" id="IPR000515">
    <property type="entry name" value="MetI-like"/>
</dbReference>
<keyword evidence="4" id="KW-0997">Cell inner membrane</keyword>
<evidence type="ECO:0000256" key="1">
    <source>
        <dbReference type="ARBA" id="ARBA00004429"/>
    </source>
</evidence>
<feature type="transmembrane region" description="Helical" evidence="9">
    <location>
        <begin position="94"/>
        <end position="113"/>
    </location>
</feature>
<evidence type="ECO:0000256" key="6">
    <source>
        <dbReference type="ARBA" id="ARBA00022989"/>
    </source>
</evidence>
<feature type="domain" description="ABC transmembrane type-1" evidence="10">
    <location>
        <begin position="87"/>
        <end position="267"/>
    </location>
</feature>
<feature type="transmembrane region" description="Helical" evidence="9">
    <location>
        <begin position="151"/>
        <end position="172"/>
    </location>
</feature>
<dbReference type="CDD" id="cd06261">
    <property type="entry name" value="TM_PBP2"/>
    <property type="match status" value="1"/>
</dbReference>
<gene>
    <name evidence="11" type="primary">ntrB</name>
    <name evidence="11" type="ORF">NC992_05230</name>
</gene>
<evidence type="ECO:0000256" key="5">
    <source>
        <dbReference type="ARBA" id="ARBA00022692"/>
    </source>
</evidence>
<evidence type="ECO:0000256" key="9">
    <source>
        <dbReference type="RuleBase" id="RU363032"/>
    </source>
</evidence>
<evidence type="ECO:0000313" key="12">
    <source>
        <dbReference type="Proteomes" id="UP001482513"/>
    </source>
</evidence>
<dbReference type="Proteomes" id="UP001482513">
    <property type="component" value="Unassembled WGS sequence"/>
</dbReference>
<protein>
    <submittedName>
        <fullName evidence="11">Nitrate ABC transporter permease</fullName>
    </submittedName>
</protein>
<evidence type="ECO:0000256" key="8">
    <source>
        <dbReference type="ARBA" id="ARBA00023136"/>
    </source>
</evidence>
<evidence type="ECO:0000259" key="10">
    <source>
        <dbReference type="PROSITE" id="PS50928"/>
    </source>
</evidence>
<keyword evidence="2 9" id="KW-0813">Transport</keyword>
<feature type="transmembrane region" description="Helical" evidence="9">
    <location>
        <begin position="193"/>
        <end position="212"/>
    </location>
</feature>
<keyword evidence="5 9" id="KW-0812">Transmembrane</keyword>
<dbReference type="Gene3D" id="1.10.3720.10">
    <property type="entry name" value="MetI-like"/>
    <property type="match status" value="1"/>
</dbReference>
<feature type="transmembrane region" description="Helical" evidence="9">
    <location>
        <begin position="250"/>
        <end position="275"/>
    </location>
</feature>
<keyword evidence="7" id="KW-0406">Ion transport</keyword>
<dbReference type="Pfam" id="PF00528">
    <property type="entry name" value="BPD_transp_1"/>
    <property type="match status" value="1"/>
</dbReference>
<evidence type="ECO:0000256" key="2">
    <source>
        <dbReference type="ARBA" id="ARBA00022448"/>
    </source>
</evidence>
<dbReference type="PROSITE" id="PS50928">
    <property type="entry name" value="ABC_TM1"/>
    <property type="match status" value="1"/>
</dbReference>
<dbReference type="NCBIfam" id="TIGR01183">
    <property type="entry name" value="ntrB"/>
    <property type="match status" value="1"/>
</dbReference>
<sequence length="281" mass="30965">MTAPLDIRPARSRFNLQKLANSSLDSLKALIPPVVAILIFLVIWQVLTMGPDANLPTPVRTVQDTWELIINPFFNYGGTDKGLFWQVWTSLQRVALGFTLAAVVGIALGILVGTSSLMYSALDPLFQILRTVPPLAWLPISLAAFQQANPSAIFVIFITAIWPIIINTTEGVRQIPQDYNNVARVLQLSKSQYFFKILFPATVPYIFTGLRIGIGLSWLAIVAAEMLIGGVGIGFFIWDAWNSSRISDIIIAILYVGIVGLLLDRLIVFIGGLVLPEEEKQ</sequence>
<evidence type="ECO:0000256" key="3">
    <source>
        <dbReference type="ARBA" id="ARBA00022475"/>
    </source>
</evidence>
<dbReference type="InterPro" id="IPR005889">
    <property type="entry name" value="NtrB"/>
</dbReference>
<keyword evidence="12" id="KW-1185">Reference proteome</keyword>
<comment type="subcellular location">
    <subcellularLocation>
        <location evidence="1">Cell inner membrane</location>
        <topology evidence="1">Multi-pass membrane protein</topology>
    </subcellularLocation>
    <subcellularLocation>
        <location evidence="9">Cell membrane</location>
        <topology evidence="9">Multi-pass membrane protein</topology>
    </subcellularLocation>
</comment>
<keyword evidence="6 9" id="KW-1133">Transmembrane helix</keyword>